<dbReference type="InterPro" id="IPR050863">
    <property type="entry name" value="CenT-Element_Derived"/>
</dbReference>
<dbReference type="Pfam" id="PF05225">
    <property type="entry name" value="HTH_psq"/>
    <property type="match status" value="1"/>
</dbReference>
<sequence>MLLGVKYGKWEEDDMSRALDSVRNGDMGVNEAARTYDVPRATLQRRLKGANCFAVEHKKIIGSTGDLPEEVEQELVSHAIKLEEFLFGITPRELRILAFEIAERNQIPHRFSKPRKVLTLKGKKAVGSNASGEGGSTTTSVCYASAAGQYFPPLLIYKRTRPAEGLEDGAPPGTIFAYIPESGFINKDIFVRWLKHFIEVVHPVLLLLDGHCTHTRNIDAVEITRENGVIMLSLPGHTIHRLQPPDVSFFKPLSNYSNEMEKFLRQKRS</sequence>
<dbReference type="STRING" id="105785.A0A2J7PKG3"/>
<dbReference type="Gene3D" id="1.10.10.60">
    <property type="entry name" value="Homeodomain-like"/>
    <property type="match status" value="1"/>
</dbReference>
<dbReference type="GO" id="GO:0003677">
    <property type="term" value="F:DNA binding"/>
    <property type="evidence" value="ECO:0007669"/>
    <property type="project" value="UniProtKB-UniRule"/>
</dbReference>
<dbReference type="InterPro" id="IPR004875">
    <property type="entry name" value="DDE_SF_endonuclease_dom"/>
</dbReference>
<dbReference type="GO" id="GO:0005634">
    <property type="term" value="C:nucleus"/>
    <property type="evidence" value="ECO:0007669"/>
    <property type="project" value="UniProtKB-SubCell"/>
</dbReference>
<accession>A0A2J7PKG3</accession>
<evidence type="ECO:0000256" key="2">
    <source>
        <dbReference type="PROSITE-ProRule" id="PRU00320"/>
    </source>
</evidence>
<dbReference type="InterPro" id="IPR007889">
    <property type="entry name" value="HTH_Psq"/>
</dbReference>
<dbReference type="OrthoDB" id="6754464at2759"/>
<organism evidence="4 5">
    <name type="scientific">Cryptotermes secundus</name>
    <dbReference type="NCBI Taxonomy" id="105785"/>
    <lineage>
        <taxon>Eukaryota</taxon>
        <taxon>Metazoa</taxon>
        <taxon>Ecdysozoa</taxon>
        <taxon>Arthropoda</taxon>
        <taxon>Hexapoda</taxon>
        <taxon>Insecta</taxon>
        <taxon>Pterygota</taxon>
        <taxon>Neoptera</taxon>
        <taxon>Polyneoptera</taxon>
        <taxon>Dictyoptera</taxon>
        <taxon>Blattodea</taxon>
        <taxon>Blattoidea</taxon>
        <taxon>Termitoidae</taxon>
        <taxon>Kalotermitidae</taxon>
        <taxon>Cryptotermitinae</taxon>
        <taxon>Cryptotermes</taxon>
    </lineage>
</organism>
<dbReference type="SUPFAM" id="SSF46689">
    <property type="entry name" value="Homeodomain-like"/>
    <property type="match status" value="1"/>
</dbReference>
<evidence type="ECO:0000313" key="5">
    <source>
        <dbReference type="Proteomes" id="UP000235965"/>
    </source>
</evidence>
<name>A0A2J7PKG3_9NEOP</name>
<dbReference type="EMBL" id="NEVH01024544">
    <property type="protein sequence ID" value="PNF16827.1"/>
    <property type="molecule type" value="Genomic_DNA"/>
</dbReference>
<gene>
    <name evidence="4" type="ORF">B7P43_G16935</name>
</gene>
<comment type="caution">
    <text evidence="4">The sequence shown here is derived from an EMBL/GenBank/DDBJ whole genome shotgun (WGS) entry which is preliminary data.</text>
</comment>
<evidence type="ECO:0000259" key="3">
    <source>
        <dbReference type="PROSITE" id="PS50960"/>
    </source>
</evidence>
<keyword evidence="5" id="KW-1185">Reference proteome</keyword>
<evidence type="ECO:0000313" key="4">
    <source>
        <dbReference type="EMBL" id="PNF16827.1"/>
    </source>
</evidence>
<dbReference type="PANTHER" id="PTHR19303">
    <property type="entry name" value="TRANSPOSON"/>
    <property type="match status" value="1"/>
</dbReference>
<reference evidence="4 5" key="1">
    <citation type="submission" date="2017-12" db="EMBL/GenBank/DDBJ databases">
        <title>Hemimetabolous genomes reveal molecular basis of termite eusociality.</title>
        <authorList>
            <person name="Harrison M.C."/>
            <person name="Jongepier E."/>
            <person name="Robertson H.M."/>
            <person name="Arning N."/>
            <person name="Bitard-Feildel T."/>
            <person name="Chao H."/>
            <person name="Childers C.P."/>
            <person name="Dinh H."/>
            <person name="Doddapaneni H."/>
            <person name="Dugan S."/>
            <person name="Gowin J."/>
            <person name="Greiner C."/>
            <person name="Han Y."/>
            <person name="Hu H."/>
            <person name="Hughes D.S.T."/>
            <person name="Huylmans A.-K."/>
            <person name="Kemena C."/>
            <person name="Kremer L.P.M."/>
            <person name="Lee S.L."/>
            <person name="Lopez-Ezquerra A."/>
            <person name="Mallet L."/>
            <person name="Monroy-Kuhn J.M."/>
            <person name="Moser A."/>
            <person name="Murali S.C."/>
            <person name="Muzny D.M."/>
            <person name="Otani S."/>
            <person name="Piulachs M.-D."/>
            <person name="Poelchau M."/>
            <person name="Qu J."/>
            <person name="Schaub F."/>
            <person name="Wada-Katsumata A."/>
            <person name="Worley K.C."/>
            <person name="Xie Q."/>
            <person name="Ylla G."/>
            <person name="Poulsen M."/>
            <person name="Gibbs R.A."/>
            <person name="Schal C."/>
            <person name="Richards S."/>
            <person name="Belles X."/>
            <person name="Korb J."/>
            <person name="Bornberg-Bauer E."/>
        </authorList>
    </citation>
    <scope>NUCLEOTIDE SEQUENCE [LARGE SCALE GENOMIC DNA]</scope>
    <source>
        <tissue evidence="4">Whole body</tissue>
    </source>
</reference>
<keyword evidence="2" id="KW-0238">DNA-binding</keyword>
<dbReference type="AlphaFoldDB" id="A0A2J7PKG3"/>
<feature type="domain" description="HTH psq-type" evidence="3">
    <location>
        <begin position="1"/>
        <end position="53"/>
    </location>
</feature>
<dbReference type="PROSITE" id="PS50960">
    <property type="entry name" value="HTH_PSQ"/>
    <property type="match status" value="1"/>
</dbReference>
<evidence type="ECO:0000256" key="1">
    <source>
        <dbReference type="ARBA" id="ARBA00004123"/>
    </source>
</evidence>
<keyword evidence="2" id="KW-0539">Nucleus</keyword>
<feature type="DNA-binding region" description="H-T-H motif" evidence="2">
    <location>
        <begin position="29"/>
        <end position="49"/>
    </location>
</feature>
<comment type="subcellular location">
    <subcellularLocation>
        <location evidence="1 2">Nucleus</location>
    </subcellularLocation>
</comment>
<dbReference type="Pfam" id="PF03184">
    <property type="entry name" value="DDE_1"/>
    <property type="match status" value="1"/>
</dbReference>
<dbReference type="InterPro" id="IPR009057">
    <property type="entry name" value="Homeodomain-like_sf"/>
</dbReference>
<proteinExistence type="predicted"/>
<dbReference type="PANTHER" id="PTHR19303:SF71">
    <property type="entry name" value="ZINC FINGER PHD-TYPE DOMAIN-CONTAINING PROTEIN"/>
    <property type="match status" value="1"/>
</dbReference>
<dbReference type="Proteomes" id="UP000235965">
    <property type="component" value="Unassembled WGS sequence"/>
</dbReference>
<dbReference type="InParanoid" id="A0A2J7PKG3"/>
<protein>
    <recommendedName>
        <fullName evidence="3">HTH psq-type domain-containing protein</fullName>
    </recommendedName>
</protein>